<evidence type="ECO:0000313" key="1">
    <source>
        <dbReference type="EMBL" id="KAF0766710.1"/>
    </source>
</evidence>
<organism evidence="1 2">
    <name type="scientific">Aphis craccivora</name>
    <name type="common">Cowpea aphid</name>
    <dbReference type="NCBI Taxonomy" id="307492"/>
    <lineage>
        <taxon>Eukaryota</taxon>
        <taxon>Metazoa</taxon>
        <taxon>Ecdysozoa</taxon>
        <taxon>Arthropoda</taxon>
        <taxon>Hexapoda</taxon>
        <taxon>Insecta</taxon>
        <taxon>Pterygota</taxon>
        <taxon>Neoptera</taxon>
        <taxon>Paraneoptera</taxon>
        <taxon>Hemiptera</taxon>
        <taxon>Sternorrhyncha</taxon>
        <taxon>Aphidomorpha</taxon>
        <taxon>Aphidoidea</taxon>
        <taxon>Aphididae</taxon>
        <taxon>Aphidini</taxon>
        <taxon>Aphis</taxon>
        <taxon>Aphis</taxon>
    </lineage>
</organism>
<name>A0A6G0Z7F0_APHCR</name>
<reference evidence="1 2" key="1">
    <citation type="submission" date="2019-08" db="EMBL/GenBank/DDBJ databases">
        <title>Whole genome of Aphis craccivora.</title>
        <authorList>
            <person name="Voronova N.V."/>
            <person name="Shulinski R.S."/>
            <person name="Bandarenka Y.V."/>
            <person name="Zhorov D.G."/>
            <person name="Warner D."/>
        </authorList>
    </citation>
    <scope>NUCLEOTIDE SEQUENCE [LARGE SCALE GENOMIC DNA]</scope>
    <source>
        <strain evidence="1">180601</strain>
        <tissue evidence="1">Whole Body</tissue>
    </source>
</reference>
<comment type="caution">
    <text evidence="1">The sequence shown here is derived from an EMBL/GenBank/DDBJ whole genome shotgun (WGS) entry which is preliminary data.</text>
</comment>
<dbReference type="Proteomes" id="UP000478052">
    <property type="component" value="Unassembled WGS sequence"/>
</dbReference>
<protein>
    <submittedName>
        <fullName evidence="1">Uncharacterized protein</fullName>
    </submittedName>
</protein>
<gene>
    <name evidence="1" type="ORF">FWK35_00007414</name>
</gene>
<proteinExistence type="predicted"/>
<dbReference type="AlphaFoldDB" id="A0A6G0Z7F0"/>
<dbReference type="EMBL" id="VUJU01001124">
    <property type="protein sequence ID" value="KAF0766710.1"/>
    <property type="molecule type" value="Genomic_DNA"/>
</dbReference>
<evidence type="ECO:0000313" key="2">
    <source>
        <dbReference type="Proteomes" id="UP000478052"/>
    </source>
</evidence>
<accession>A0A6G0Z7F0</accession>
<keyword evidence="2" id="KW-1185">Reference proteome</keyword>
<sequence length="63" mass="7244">MATTIRRWDIINDALNDRSEPWDAVFGRVEVLTAGLPRIINVHRTSLFCSHRRYSCTGPARKC</sequence>